<dbReference type="Proteomes" id="UP001432046">
    <property type="component" value="Chromosome"/>
</dbReference>
<evidence type="ECO:0000313" key="5">
    <source>
        <dbReference type="Proteomes" id="UP001432046"/>
    </source>
</evidence>
<accession>A0A973W313</accession>
<proteinExistence type="predicted"/>
<keyword evidence="1" id="KW-1133">Transmembrane helix</keyword>
<dbReference type="SUPFAM" id="SSF53300">
    <property type="entry name" value="vWA-like"/>
    <property type="match status" value="1"/>
</dbReference>
<dbReference type="Gene3D" id="3.40.50.410">
    <property type="entry name" value="von Willebrand factor, type A domain"/>
    <property type="match status" value="2"/>
</dbReference>
<feature type="domain" description="Putative Flp pilus-assembly TadG-like N-terminal" evidence="2">
    <location>
        <begin position="23"/>
        <end position="65"/>
    </location>
</feature>
<reference evidence="3" key="1">
    <citation type="submission" date="2020-06" db="EMBL/GenBank/DDBJ databases">
        <title>Whole Genome Sequence of Bradyrhizobium sp. Strain 1S1.</title>
        <authorList>
            <person name="Bromfield E.S.P."/>
            <person name="Cloutier S."/>
        </authorList>
    </citation>
    <scope>NUCLEOTIDE SEQUENCE [LARGE SCALE GENOMIC DNA]</scope>
    <source>
        <strain evidence="3">1S1</strain>
    </source>
</reference>
<keyword evidence="5" id="KW-1185">Reference proteome</keyword>
<keyword evidence="1" id="KW-0812">Transmembrane</keyword>
<name>A0A973W313_9BRAD</name>
<gene>
    <name evidence="3" type="ORF">HAP48_025660</name>
    <name evidence="4" type="ORF">WDK88_20000</name>
</gene>
<dbReference type="Pfam" id="PF13400">
    <property type="entry name" value="Tad"/>
    <property type="match status" value="1"/>
</dbReference>
<evidence type="ECO:0000313" key="4">
    <source>
        <dbReference type="EMBL" id="WXC83697.1"/>
    </source>
</evidence>
<dbReference type="EMBL" id="JAAOLE020000001">
    <property type="protein sequence ID" value="NVI46284.1"/>
    <property type="molecule type" value="Genomic_DNA"/>
</dbReference>
<keyword evidence="1" id="KW-0472">Membrane</keyword>
<dbReference type="InterPro" id="IPR036465">
    <property type="entry name" value="vWFA_dom_sf"/>
</dbReference>
<dbReference type="AlphaFoldDB" id="A0A973W313"/>
<protein>
    <submittedName>
        <fullName evidence="4">Pilus assembly protein</fullName>
    </submittedName>
    <submittedName>
        <fullName evidence="3">TadE/TadG family protein</fullName>
    </submittedName>
</protein>
<organism evidence="3">
    <name type="scientific">Bradyrhizobium septentrionale</name>
    <dbReference type="NCBI Taxonomy" id="1404411"/>
    <lineage>
        <taxon>Bacteria</taxon>
        <taxon>Pseudomonadati</taxon>
        <taxon>Pseudomonadota</taxon>
        <taxon>Alphaproteobacteria</taxon>
        <taxon>Hyphomicrobiales</taxon>
        <taxon>Nitrobacteraceae</taxon>
        <taxon>Bradyrhizobium</taxon>
    </lineage>
</organism>
<reference evidence="4" key="3">
    <citation type="submission" date="2024-03" db="EMBL/GenBank/DDBJ databases">
        <authorList>
            <person name="Bromfield E.S.P."/>
            <person name="Cloutier S."/>
        </authorList>
    </citation>
    <scope>NUCLEOTIDE SEQUENCE</scope>
    <source>
        <strain evidence="4">5S5</strain>
    </source>
</reference>
<evidence type="ECO:0000256" key="1">
    <source>
        <dbReference type="SAM" id="Phobius"/>
    </source>
</evidence>
<sequence>MLGSAISNRFRSAAGRFSRATDGNVAVIFTLAILPLFAFVGAAIDYTRANNARSSMQAALDSTALMLSKDLTMGSITAAQIPSKATTYFTGLYTNKDGQGIAVSATYTTPTASTAATILLSGSGFIKSDFMQLAGFPTMNFSSSTTTTWGNVKMRVALALDNTGSMAQDGKITALRNAVAATGGLIDQLSALSKSNGDVYISVIPFAKVVNVGTGNSGQSWIDWTDWLNPPTTQPANGTMQASLPMNWHAVGPGARCPWTTSSGGFSCVRNPTSTSTTNYIPSSGTYSGYICPSVDANSHTRYNGCWVSTQVGTTAQVFCTGSSLCACPTDSTGNAVSGCSCATSGGVKSCTGYIYTHNWTQPGPNDTTDNPGQPRVSAVVGWTNNKWTATTQTPTVQNDWRQASTNPIGNWTGCVTDRTQPNDATGVLPASSDVTTLFPANEYYENSTYYCNTSVSTPLEPIIPLSYNWTTLKNAVNAMQPTGGTNQAVGLAWAWQSLLVGGPLNAPAEDSNTTYNRVIILLSDGLNTEDRWPDYGDGSSQASGNPIDARQALMCQNLKAATDSGGRPMYTIYTIQVNTGTPADPTSTVLQNCASSADKFYMLTSSTQIVTAFNSIGTALSKLRLAK</sequence>
<evidence type="ECO:0000259" key="2">
    <source>
        <dbReference type="Pfam" id="PF13400"/>
    </source>
</evidence>
<dbReference type="RefSeq" id="WP_166205618.1">
    <property type="nucleotide sequence ID" value="NZ_CP088285.1"/>
</dbReference>
<dbReference type="EMBL" id="CP147711">
    <property type="protein sequence ID" value="WXC83697.1"/>
    <property type="molecule type" value="Genomic_DNA"/>
</dbReference>
<feature type="transmembrane region" description="Helical" evidence="1">
    <location>
        <begin position="21"/>
        <end position="44"/>
    </location>
</feature>
<evidence type="ECO:0000313" key="3">
    <source>
        <dbReference type="EMBL" id="NVI46284.1"/>
    </source>
</evidence>
<reference evidence="4" key="2">
    <citation type="journal article" date="2021" name="Int. J. Syst. Evol. Microbiol.">
        <title>Bradyrhizobium septentrionale sp. nov. (sv. septentrionale) and Bradyrhizobium quebecense sp. nov. (sv. septentrionale) associated with legumes native to Canada possess rearranged symbiosis genes and numerous insertion sequences.</title>
        <authorList>
            <person name="Bromfield E.S.P."/>
            <person name="Cloutier S."/>
        </authorList>
    </citation>
    <scope>NUCLEOTIDE SEQUENCE</scope>
    <source>
        <strain evidence="4">5S5</strain>
    </source>
</reference>
<dbReference type="InterPro" id="IPR028087">
    <property type="entry name" value="Tad_N"/>
</dbReference>